<keyword evidence="1" id="KW-0645">Protease</keyword>
<reference evidence="1 2" key="1">
    <citation type="submission" date="2020-01" db="EMBL/GenBank/DDBJ databases">
        <authorList>
            <person name="Kim M.K."/>
        </authorList>
    </citation>
    <scope>NUCLEOTIDE SEQUENCE [LARGE SCALE GENOMIC DNA]</scope>
    <source>
        <strain evidence="1 2">172606-1</strain>
    </source>
</reference>
<evidence type="ECO:0000313" key="1">
    <source>
        <dbReference type="EMBL" id="QHT68056.1"/>
    </source>
</evidence>
<protein>
    <submittedName>
        <fullName evidence="1">Carboxypeptidase-like regulatory domain-containing protein</fullName>
    </submittedName>
</protein>
<proteinExistence type="predicted"/>
<evidence type="ECO:0000313" key="2">
    <source>
        <dbReference type="Proteomes" id="UP000480178"/>
    </source>
</evidence>
<sequence length="190" mass="20839">MKKAIKLQINSPCAQNWQAMSPAEKGRFCQNCQKTVIDFSTWSEEKIKDFFQEHRGGICGRFQEGQLKTYGPQDPLWSYSPSFYTVAVASLLGMSTLTDSAAQASIHSPSPSYQTAAGKDSYHQVSDAIPKDSLPPYQIKGRVVDGKEALLGVNVILKGTMIGTTTNANGEFTLVLSELPTKQTILIFLI</sequence>
<dbReference type="Pfam" id="PF13715">
    <property type="entry name" value="CarbopepD_reg_2"/>
    <property type="match status" value="1"/>
</dbReference>
<keyword evidence="2" id="KW-1185">Reference proteome</keyword>
<accession>A0A6C0GJ46</accession>
<name>A0A6C0GJ46_9BACT</name>
<dbReference type="RefSeq" id="WP_162444076.1">
    <property type="nucleotide sequence ID" value="NZ_CP048222.1"/>
</dbReference>
<keyword evidence="1" id="KW-0378">Hydrolase</keyword>
<dbReference type="SUPFAM" id="SSF49464">
    <property type="entry name" value="Carboxypeptidase regulatory domain-like"/>
    <property type="match status" value="1"/>
</dbReference>
<dbReference type="AlphaFoldDB" id="A0A6C0GJ46"/>
<dbReference type="GO" id="GO:0004180">
    <property type="term" value="F:carboxypeptidase activity"/>
    <property type="evidence" value="ECO:0007669"/>
    <property type="project" value="UniProtKB-KW"/>
</dbReference>
<keyword evidence="1" id="KW-0121">Carboxypeptidase</keyword>
<dbReference type="Proteomes" id="UP000480178">
    <property type="component" value="Chromosome"/>
</dbReference>
<dbReference type="KEGG" id="rhoz:GXP67_16120"/>
<gene>
    <name evidence="1" type="ORF">GXP67_16120</name>
</gene>
<dbReference type="EMBL" id="CP048222">
    <property type="protein sequence ID" value="QHT68056.1"/>
    <property type="molecule type" value="Genomic_DNA"/>
</dbReference>
<dbReference type="InterPro" id="IPR008969">
    <property type="entry name" value="CarboxyPept-like_regulatory"/>
</dbReference>
<organism evidence="1 2">
    <name type="scientific">Rhodocytophaga rosea</name>
    <dbReference type="NCBI Taxonomy" id="2704465"/>
    <lineage>
        <taxon>Bacteria</taxon>
        <taxon>Pseudomonadati</taxon>
        <taxon>Bacteroidota</taxon>
        <taxon>Cytophagia</taxon>
        <taxon>Cytophagales</taxon>
        <taxon>Rhodocytophagaceae</taxon>
        <taxon>Rhodocytophaga</taxon>
    </lineage>
</organism>